<keyword evidence="5 8" id="KW-0560">Oxidoreductase</keyword>
<reference evidence="13" key="1">
    <citation type="journal article" date="2019" name="Int. J. Syst. Evol. Microbiol.">
        <title>The Global Catalogue of Microorganisms (GCM) 10K type strain sequencing project: providing services to taxonomists for standard genome sequencing and annotation.</title>
        <authorList>
            <consortium name="The Broad Institute Genomics Platform"/>
            <consortium name="The Broad Institute Genome Sequencing Center for Infectious Disease"/>
            <person name="Wu L."/>
            <person name="Ma J."/>
        </authorList>
    </citation>
    <scope>NUCLEOTIDE SEQUENCE [LARGE SCALE GENOMIC DNA]</scope>
    <source>
        <strain evidence="13">JCM 13378</strain>
    </source>
</reference>
<comment type="pathway">
    <text evidence="1 8">Metabolic intermediate biosynthesis; chorismate biosynthesis; chorismate from D-erythrose 4-phosphate and phosphoenolpyruvate: step 4/7.</text>
</comment>
<dbReference type="Pfam" id="PF18317">
    <property type="entry name" value="SDH_C"/>
    <property type="match status" value="1"/>
</dbReference>
<evidence type="ECO:0000256" key="2">
    <source>
        <dbReference type="ARBA" id="ARBA00012962"/>
    </source>
</evidence>
<feature type="binding site" evidence="8">
    <location>
        <position position="215"/>
    </location>
    <ligand>
        <name>shikimate</name>
        <dbReference type="ChEBI" id="CHEBI:36208"/>
    </ligand>
</feature>
<evidence type="ECO:0000313" key="13">
    <source>
        <dbReference type="Proteomes" id="UP001501757"/>
    </source>
</evidence>
<feature type="binding site" evidence="8">
    <location>
        <position position="213"/>
    </location>
    <ligand>
        <name>NADP(+)</name>
        <dbReference type="ChEBI" id="CHEBI:58349"/>
    </ligand>
</feature>
<dbReference type="Gene3D" id="3.40.50.720">
    <property type="entry name" value="NAD(P)-binding Rossmann-like Domain"/>
    <property type="match status" value="1"/>
</dbReference>
<feature type="domain" description="SDH C-terminal" evidence="11">
    <location>
        <begin position="237"/>
        <end position="267"/>
    </location>
</feature>
<dbReference type="Pfam" id="PF01488">
    <property type="entry name" value="Shikimate_DH"/>
    <property type="match status" value="1"/>
</dbReference>
<gene>
    <name evidence="8 12" type="primary">aroE</name>
    <name evidence="12" type="ORF">GCM10009092_41310</name>
</gene>
<feature type="binding site" evidence="8">
    <location>
        <position position="101"/>
    </location>
    <ligand>
        <name>shikimate</name>
        <dbReference type="ChEBI" id="CHEBI:36208"/>
    </ligand>
</feature>
<comment type="subunit">
    <text evidence="8">Homodimer.</text>
</comment>
<feature type="binding site" evidence="8">
    <location>
        <begin position="125"/>
        <end position="129"/>
    </location>
    <ligand>
        <name>NADP(+)</name>
        <dbReference type="ChEBI" id="CHEBI:58349"/>
    </ligand>
</feature>
<evidence type="ECO:0000256" key="1">
    <source>
        <dbReference type="ARBA" id="ARBA00004871"/>
    </source>
</evidence>
<organism evidence="12 13">
    <name type="scientific">Bowmanella denitrificans</name>
    <dbReference type="NCBI Taxonomy" id="366582"/>
    <lineage>
        <taxon>Bacteria</taxon>
        <taxon>Pseudomonadati</taxon>
        <taxon>Pseudomonadota</taxon>
        <taxon>Gammaproteobacteria</taxon>
        <taxon>Alteromonadales</taxon>
        <taxon>Alteromonadaceae</taxon>
        <taxon>Bowmanella</taxon>
    </lineage>
</organism>
<dbReference type="CDD" id="cd01065">
    <property type="entry name" value="NAD_bind_Shikimate_DH"/>
    <property type="match status" value="1"/>
</dbReference>
<evidence type="ECO:0000256" key="8">
    <source>
        <dbReference type="HAMAP-Rule" id="MF_00222"/>
    </source>
</evidence>
<dbReference type="SUPFAM" id="SSF51735">
    <property type="entry name" value="NAD(P)-binding Rossmann-fold domains"/>
    <property type="match status" value="1"/>
</dbReference>
<keyword evidence="6 8" id="KW-0057">Aromatic amino acid biosynthesis</keyword>
<comment type="caution">
    <text evidence="8">Lacks conserved residue(s) required for the propagation of feature annotation.</text>
</comment>
<keyword evidence="3 8" id="KW-0028">Amino-acid biosynthesis</keyword>
<feature type="domain" description="Shikimate dehydrogenase substrate binding N-terminal" evidence="10">
    <location>
        <begin position="6"/>
        <end position="88"/>
    </location>
</feature>
<dbReference type="EC" id="1.1.1.25" evidence="2 8"/>
<dbReference type="Pfam" id="PF08501">
    <property type="entry name" value="Shikimate_dh_N"/>
    <property type="match status" value="1"/>
</dbReference>
<comment type="caution">
    <text evidence="12">The sequence shown here is derived from an EMBL/GenBank/DDBJ whole genome shotgun (WGS) entry which is preliminary data.</text>
</comment>
<accession>A0ABP3HKW1</accession>
<dbReference type="HAMAP" id="MF_00222">
    <property type="entry name" value="Shikimate_DH_AroE"/>
    <property type="match status" value="1"/>
</dbReference>
<comment type="similarity">
    <text evidence="8">Belongs to the shikimate dehydrogenase family.</text>
</comment>
<keyword evidence="4 8" id="KW-0521">NADP</keyword>
<evidence type="ECO:0000313" key="12">
    <source>
        <dbReference type="EMBL" id="GAA0372805.1"/>
    </source>
</evidence>
<evidence type="ECO:0000259" key="11">
    <source>
        <dbReference type="Pfam" id="PF18317"/>
    </source>
</evidence>
<evidence type="ECO:0000256" key="5">
    <source>
        <dbReference type="ARBA" id="ARBA00023002"/>
    </source>
</evidence>
<feature type="domain" description="Quinate/shikimate 5-dehydrogenase/glutamyl-tRNA reductase" evidence="9">
    <location>
        <begin position="115"/>
        <end position="191"/>
    </location>
</feature>
<proteinExistence type="inferred from homology"/>
<feature type="binding site" evidence="8">
    <location>
        <position position="244"/>
    </location>
    <ligand>
        <name>shikimate</name>
        <dbReference type="ChEBI" id="CHEBI:36208"/>
    </ligand>
</feature>
<dbReference type="InterPro" id="IPR011342">
    <property type="entry name" value="Shikimate_DH"/>
</dbReference>
<comment type="catalytic activity">
    <reaction evidence="7 8">
        <text>shikimate + NADP(+) = 3-dehydroshikimate + NADPH + H(+)</text>
        <dbReference type="Rhea" id="RHEA:17737"/>
        <dbReference type="ChEBI" id="CHEBI:15378"/>
        <dbReference type="ChEBI" id="CHEBI:16630"/>
        <dbReference type="ChEBI" id="CHEBI:36208"/>
        <dbReference type="ChEBI" id="CHEBI:57783"/>
        <dbReference type="ChEBI" id="CHEBI:58349"/>
        <dbReference type="EC" id="1.1.1.25"/>
    </reaction>
</comment>
<feature type="binding site" evidence="8">
    <location>
        <begin position="14"/>
        <end position="16"/>
    </location>
    <ligand>
        <name>shikimate</name>
        <dbReference type="ChEBI" id="CHEBI:36208"/>
    </ligand>
</feature>
<dbReference type="NCBIfam" id="NF001310">
    <property type="entry name" value="PRK00258.1-2"/>
    <property type="match status" value="1"/>
</dbReference>
<dbReference type="Proteomes" id="UP001501757">
    <property type="component" value="Unassembled WGS sequence"/>
</dbReference>
<feature type="binding site" evidence="8">
    <location>
        <begin position="149"/>
        <end position="154"/>
    </location>
    <ligand>
        <name>NADP(+)</name>
        <dbReference type="ChEBI" id="CHEBI:58349"/>
    </ligand>
</feature>
<dbReference type="InterPro" id="IPR041121">
    <property type="entry name" value="SDH_C"/>
</dbReference>
<feature type="binding site" evidence="8">
    <location>
        <position position="61"/>
    </location>
    <ligand>
        <name>shikimate</name>
        <dbReference type="ChEBI" id="CHEBI:36208"/>
    </ligand>
</feature>
<sequence>MDQYAVFGNPIAHSKSPFIHKMFAEQTGQSLHYAAILSPLDGFAESVSTFIASGGRGANVTVPFKEQAFKLVEQLSPAARQAGSVNTLIYQDGKLLGDNTDGIGLVKDLLFNGVGLKDKAVLILGAGGATRGVVLPILKQQPGMLHIANRTAAKAEELARHFCQFGPVTGSGLEAIPPMAFDVVINASSSSLSGESPDIASSYIANQPVCYDMVYGKEITAFNNWCAAQGAGLTLDGLGMLVEQAAQSFYLWRGIMPDTQPVRQALRMSLSQA</sequence>
<evidence type="ECO:0000256" key="6">
    <source>
        <dbReference type="ARBA" id="ARBA00023141"/>
    </source>
</evidence>
<evidence type="ECO:0000259" key="9">
    <source>
        <dbReference type="Pfam" id="PF01488"/>
    </source>
</evidence>
<evidence type="ECO:0000256" key="3">
    <source>
        <dbReference type="ARBA" id="ARBA00022605"/>
    </source>
</evidence>
<evidence type="ECO:0000256" key="7">
    <source>
        <dbReference type="ARBA" id="ARBA00049442"/>
    </source>
</evidence>
<dbReference type="EMBL" id="BAAAEI010000029">
    <property type="protein sequence ID" value="GAA0372805.1"/>
    <property type="molecule type" value="Genomic_DNA"/>
</dbReference>
<dbReference type="InterPro" id="IPR046346">
    <property type="entry name" value="Aminoacid_DH-like_N_sf"/>
</dbReference>
<comment type="function">
    <text evidence="8">Involved in the biosynthesis of the chorismate, which leads to the biosynthesis of aromatic amino acids. Catalyzes the reversible NADPH linked reduction of 3-dehydroshikimate (DHSA) to yield shikimate (SA).</text>
</comment>
<dbReference type="RefSeq" id="WP_343847323.1">
    <property type="nucleotide sequence ID" value="NZ_BAAAEI010000029.1"/>
</dbReference>
<dbReference type="InterPro" id="IPR013708">
    <property type="entry name" value="Shikimate_DH-bd_N"/>
</dbReference>
<feature type="active site" description="Proton acceptor" evidence="8">
    <location>
        <position position="65"/>
    </location>
</feature>
<dbReference type="PANTHER" id="PTHR21089:SF1">
    <property type="entry name" value="BIFUNCTIONAL 3-DEHYDROQUINATE DEHYDRATASE_SHIKIMATE DEHYDROGENASE, CHLOROPLASTIC"/>
    <property type="match status" value="1"/>
</dbReference>
<dbReference type="SUPFAM" id="SSF53223">
    <property type="entry name" value="Aminoacid dehydrogenase-like, N-terminal domain"/>
    <property type="match status" value="1"/>
</dbReference>
<dbReference type="Gene3D" id="3.40.50.10860">
    <property type="entry name" value="Leucine Dehydrogenase, chain A, domain 1"/>
    <property type="match status" value="1"/>
</dbReference>
<feature type="binding site" evidence="8">
    <location>
        <position position="86"/>
    </location>
    <ligand>
        <name>shikimate</name>
        <dbReference type="ChEBI" id="CHEBI:36208"/>
    </ligand>
</feature>
<evidence type="ECO:0000256" key="4">
    <source>
        <dbReference type="ARBA" id="ARBA00022857"/>
    </source>
</evidence>
<evidence type="ECO:0000259" key="10">
    <source>
        <dbReference type="Pfam" id="PF08501"/>
    </source>
</evidence>
<dbReference type="InterPro" id="IPR036291">
    <property type="entry name" value="NAD(P)-bd_dom_sf"/>
</dbReference>
<keyword evidence="13" id="KW-1185">Reference proteome</keyword>
<feature type="binding site" evidence="8">
    <location>
        <position position="237"/>
    </location>
    <ligand>
        <name>NADP(+)</name>
        <dbReference type="ChEBI" id="CHEBI:58349"/>
    </ligand>
</feature>
<protein>
    <recommendedName>
        <fullName evidence="2 8">Shikimate dehydrogenase (NADP(+))</fullName>
        <shortName evidence="8">SDH</shortName>
        <ecNumber evidence="2 8">1.1.1.25</ecNumber>
    </recommendedName>
</protein>
<dbReference type="InterPro" id="IPR022893">
    <property type="entry name" value="Shikimate_DH_fam"/>
</dbReference>
<dbReference type="InterPro" id="IPR006151">
    <property type="entry name" value="Shikm_DH/Glu-tRNA_Rdtase"/>
</dbReference>
<dbReference type="NCBIfam" id="TIGR00507">
    <property type="entry name" value="aroE"/>
    <property type="match status" value="1"/>
</dbReference>
<dbReference type="PANTHER" id="PTHR21089">
    <property type="entry name" value="SHIKIMATE DEHYDROGENASE"/>
    <property type="match status" value="1"/>
</dbReference>
<name>A0ABP3HKW1_9ALTE</name>